<sequence>MGDVEQLVARFQALRDGDGLTIERLKDHENAELLDLLMTPDDPYAGLSVLDDLIAHLLDAGNAWALGALSSKVVKHAVPVAVRVALAIGNDDDGASLRSHGNLTQRREWACAKDVFDPNSRAFFMKVDVKTHRRYEDLYGFPALACLILRRAGKLNVPGEARRTEVLANGQSAPVALTEDAPTADDRDAPWWRRARSTLVTWIRRDVKASVALAVVMVAAVGTTTGILIVKNRSSQSPVNLVEAATVPSRAQVSTPPDAKIDNTRGWGPDRRTFTINDPAPYPVFNSITDLTGFGDERNFVQCHDLADKGKPGGGWGDDLIARDEHTYECMIFFDNDISPRLDSIATPSPFTEGNVAAKLQRARAWAVLPAPGIYNPGLVGALAADNSPVPTVWDSCNFISPRPVTIEYQADSTRMFTNDTPKEGVGVKSDTLTEGSVLLGNKQDGYLGQDGGYLLFNVHVSLS</sequence>
<comment type="caution">
    <text evidence="2">The sequence shown here is derived from an EMBL/GenBank/DDBJ whole genome shotgun (WGS) entry which is preliminary data.</text>
</comment>
<protein>
    <submittedName>
        <fullName evidence="2">Uncharacterized protein</fullName>
    </submittedName>
</protein>
<dbReference type="AlphaFoldDB" id="A0A5C4LW98"/>
<evidence type="ECO:0000256" key="1">
    <source>
        <dbReference type="SAM" id="MobiDB-lite"/>
    </source>
</evidence>
<reference evidence="2 3" key="1">
    <citation type="submission" date="2019-06" db="EMBL/GenBank/DDBJ databases">
        <title>Amycolatopsis alkalitolerans sp. nov., isolated from Gastrodia elata Blume.</title>
        <authorList>
            <person name="Narsing Rao M.P."/>
            <person name="Li W.J."/>
        </authorList>
    </citation>
    <scope>NUCLEOTIDE SEQUENCE [LARGE SCALE GENOMIC DNA]</scope>
    <source>
        <strain evidence="2 3">SYSUP0005</strain>
    </source>
</reference>
<name>A0A5C4LW98_9PSEU</name>
<keyword evidence="3" id="KW-1185">Reference proteome</keyword>
<feature type="compositionally biased region" description="Basic and acidic residues" evidence="1">
    <location>
        <begin position="259"/>
        <end position="272"/>
    </location>
</feature>
<dbReference type="RefSeq" id="WP_139098352.1">
    <property type="nucleotide sequence ID" value="NZ_VDFW01000018.1"/>
</dbReference>
<feature type="region of interest" description="Disordered" evidence="1">
    <location>
        <begin position="250"/>
        <end position="272"/>
    </location>
</feature>
<accession>A0A5C4LW98</accession>
<proteinExistence type="predicted"/>
<dbReference type="Proteomes" id="UP000305546">
    <property type="component" value="Unassembled WGS sequence"/>
</dbReference>
<organism evidence="2 3">
    <name type="scientific">Amycolatopsis alkalitolerans</name>
    <dbReference type="NCBI Taxonomy" id="2547244"/>
    <lineage>
        <taxon>Bacteria</taxon>
        <taxon>Bacillati</taxon>
        <taxon>Actinomycetota</taxon>
        <taxon>Actinomycetes</taxon>
        <taxon>Pseudonocardiales</taxon>
        <taxon>Pseudonocardiaceae</taxon>
        <taxon>Amycolatopsis</taxon>
    </lineage>
</organism>
<dbReference type="EMBL" id="VDFW01000018">
    <property type="protein sequence ID" value="TNC23712.1"/>
    <property type="molecule type" value="Genomic_DNA"/>
</dbReference>
<evidence type="ECO:0000313" key="2">
    <source>
        <dbReference type="EMBL" id="TNC23712.1"/>
    </source>
</evidence>
<evidence type="ECO:0000313" key="3">
    <source>
        <dbReference type="Proteomes" id="UP000305546"/>
    </source>
</evidence>
<gene>
    <name evidence="2" type="ORF">FG385_20320</name>
</gene>
<dbReference type="OrthoDB" id="3682732at2"/>